<accession>A0A1M5JV23</accession>
<evidence type="ECO:0000256" key="1">
    <source>
        <dbReference type="SAM" id="Phobius"/>
    </source>
</evidence>
<keyword evidence="1" id="KW-0472">Membrane</keyword>
<evidence type="ECO:0000313" key="4">
    <source>
        <dbReference type="Proteomes" id="UP000184501"/>
    </source>
</evidence>
<evidence type="ECO:0000313" key="3">
    <source>
        <dbReference type="EMBL" id="SHG44255.1"/>
    </source>
</evidence>
<dbReference type="InterPro" id="IPR052529">
    <property type="entry name" value="Bact_Transport_Assoc"/>
</dbReference>
<dbReference type="OrthoDB" id="9807744at2"/>
<feature type="transmembrane region" description="Helical" evidence="1">
    <location>
        <begin position="201"/>
        <end position="221"/>
    </location>
</feature>
<dbReference type="PANTHER" id="PTHR30590">
    <property type="entry name" value="INNER MEMBRANE PROTEIN"/>
    <property type="match status" value="1"/>
</dbReference>
<keyword evidence="4" id="KW-1185">Reference proteome</keyword>
<feature type="transmembrane region" description="Helical" evidence="1">
    <location>
        <begin position="341"/>
        <end position="361"/>
    </location>
</feature>
<name>A0A1M5JV23_STRHI</name>
<keyword evidence="1" id="KW-1133">Transmembrane helix</keyword>
<dbReference type="Pfam" id="PF04235">
    <property type="entry name" value="DUF418"/>
    <property type="match status" value="1"/>
</dbReference>
<feature type="transmembrane region" description="Helical" evidence="1">
    <location>
        <begin position="21"/>
        <end position="40"/>
    </location>
</feature>
<feature type="transmembrane region" description="Helical" evidence="1">
    <location>
        <begin position="123"/>
        <end position="140"/>
    </location>
</feature>
<dbReference type="EMBL" id="FQVN01000009">
    <property type="protein sequence ID" value="SHG44255.1"/>
    <property type="molecule type" value="Genomic_DNA"/>
</dbReference>
<dbReference type="PANTHER" id="PTHR30590:SF2">
    <property type="entry name" value="INNER MEMBRANE PROTEIN"/>
    <property type="match status" value="1"/>
</dbReference>
<proteinExistence type="predicted"/>
<feature type="domain" description="DUF418" evidence="2">
    <location>
        <begin position="223"/>
        <end position="378"/>
    </location>
</feature>
<protein>
    <recommendedName>
        <fullName evidence="2">DUF418 domain-containing protein</fullName>
    </recommendedName>
</protein>
<dbReference type="STRING" id="2017.SAMN05444320_10941"/>
<dbReference type="AlphaFoldDB" id="A0A1M5JV23"/>
<gene>
    <name evidence="3" type="ORF">SAMN05444320_10941</name>
</gene>
<dbReference type="InterPro" id="IPR007349">
    <property type="entry name" value="DUF418"/>
</dbReference>
<feature type="transmembrane region" description="Helical" evidence="1">
    <location>
        <begin position="310"/>
        <end position="335"/>
    </location>
</feature>
<feature type="transmembrane region" description="Helical" evidence="1">
    <location>
        <begin position="60"/>
        <end position="80"/>
    </location>
</feature>
<feature type="transmembrane region" description="Helical" evidence="1">
    <location>
        <begin position="147"/>
        <end position="172"/>
    </location>
</feature>
<organism evidence="3 4">
    <name type="scientific">Streptoalloteichus hindustanus</name>
    <dbReference type="NCBI Taxonomy" id="2017"/>
    <lineage>
        <taxon>Bacteria</taxon>
        <taxon>Bacillati</taxon>
        <taxon>Actinomycetota</taxon>
        <taxon>Actinomycetes</taxon>
        <taxon>Pseudonocardiales</taxon>
        <taxon>Pseudonocardiaceae</taxon>
        <taxon>Streptoalloteichus</taxon>
    </lineage>
</organism>
<feature type="transmembrane region" description="Helical" evidence="1">
    <location>
        <begin position="242"/>
        <end position="260"/>
    </location>
</feature>
<evidence type="ECO:0000259" key="2">
    <source>
        <dbReference type="Pfam" id="PF04235"/>
    </source>
</evidence>
<reference evidence="3 4" key="1">
    <citation type="submission" date="2016-11" db="EMBL/GenBank/DDBJ databases">
        <authorList>
            <person name="Jaros S."/>
            <person name="Januszkiewicz K."/>
            <person name="Wedrychowicz H."/>
        </authorList>
    </citation>
    <scope>NUCLEOTIDE SEQUENCE [LARGE SCALE GENOMIC DNA]</scope>
    <source>
        <strain evidence="3 4">DSM 44523</strain>
    </source>
</reference>
<feature type="transmembrane region" description="Helical" evidence="1">
    <location>
        <begin position="272"/>
        <end position="290"/>
    </location>
</feature>
<dbReference type="Proteomes" id="UP000184501">
    <property type="component" value="Unassembled WGS sequence"/>
</dbReference>
<keyword evidence="1" id="KW-0812">Transmembrane</keyword>
<feature type="transmembrane region" description="Helical" evidence="1">
    <location>
        <begin position="100"/>
        <end position="117"/>
    </location>
</feature>
<sequence>MDTVSRQGAPRGEGERIVLLDVLRGIAILGTLGTNIWIFTDPRGIVGMLVGDREGGVAEVVLRFLANGKFLAMLTLLFGVGLEIQRASAARRGKRWPGWYLWRMALLFLDGVLHYVLVVEFDVLMGYAVTGLVVSYLALTSDRAQRWWMVAAAVNHLALMGLMTVGVGAAGAGAGRSEQFTLYTGGSYLDQIVFRLQHAGVFRAEAIFTIPLAVTLFLLGARLYRAGAFAPGERGAVLRRRLMIVGLGVGVPLNLATALLGDPSLVFVDRYVLPPVVALGYVGLIGWWVYRRPGRSWLRARFAAVGRMALTCYMLQNLLGAVLCYGWGLGLAAALVEYRPLWTPFAWLGISVVLVVFSELWQRRFRQGPIEAAWRWAVQAPQRSRDRSRQVTA</sequence>